<dbReference type="Proteomes" id="UP000050795">
    <property type="component" value="Unassembled WGS sequence"/>
</dbReference>
<accession>A0AA85JGW1</accession>
<protein>
    <submittedName>
        <fullName evidence="4">Uncharacterized protein</fullName>
    </submittedName>
</protein>
<reference evidence="4" key="2">
    <citation type="submission" date="2023-11" db="UniProtKB">
        <authorList>
            <consortium name="WormBaseParasite"/>
        </authorList>
    </citation>
    <scope>IDENTIFICATION</scope>
</reference>
<dbReference type="WBParaSite" id="TREG1_22050.1">
    <property type="protein sequence ID" value="TREG1_22050.1"/>
    <property type="gene ID" value="TREG1_22050"/>
</dbReference>
<feature type="signal peptide" evidence="2">
    <location>
        <begin position="1"/>
        <end position="19"/>
    </location>
</feature>
<feature type="compositionally biased region" description="Low complexity" evidence="1">
    <location>
        <begin position="204"/>
        <end position="285"/>
    </location>
</feature>
<evidence type="ECO:0000313" key="3">
    <source>
        <dbReference type="Proteomes" id="UP000050795"/>
    </source>
</evidence>
<evidence type="ECO:0000313" key="4">
    <source>
        <dbReference type="WBParaSite" id="TREG1_22050.1"/>
    </source>
</evidence>
<feature type="compositionally biased region" description="Polar residues" evidence="1">
    <location>
        <begin position="137"/>
        <end position="153"/>
    </location>
</feature>
<feature type="region of interest" description="Disordered" evidence="1">
    <location>
        <begin position="128"/>
        <end position="508"/>
    </location>
</feature>
<organism evidence="3 4">
    <name type="scientific">Trichobilharzia regenti</name>
    <name type="common">Nasal bird schistosome</name>
    <dbReference type="NCBI Taxonomy" id="157069"/>
    <lineage>
        <taxon>Eukaryota</taxon>
        <taxon>Metazoa</taxon>
        <taxon>Spiralia</taxon>
        <taxon>Lophotrochozoa</taxon>
        <taxon>Platyhelminthes</taxon>
        <taxon>Trematoda</taxon>
        <taxon>Digenea</taxon>
        <taxon>Strigeidida</taxon>
        <taxon>Schistosomatoidea</taxon>
        <taxon>Schistosomatidae</taxon>
        <taxon>Trichobilharzia</taxon>
    </lineage>
</organism>
<feature type="compositionally biased region" description="Polar residues" evidence="1">
    <location>
        <begin position="166"/>
        <end position="183"/>
    </location>
</feature>
<feature type="compositionally biased region" description="Basic and acidic residues" evidence="1">
    <location>
        <begin position="184"/>
        <end position="199"/>
    </location>
</feature>
<proteinExistence type="predicted"/>
<evidence type="ECO:0000256" key="1">
    <source>
        <dbReference type="SAM" id="MobiDB-lite"/>
    </source>
</evidence>
<keyword evidence="3" id="KW-1185">Reference proteome</keyword>
<feature type="compositionally biased region" description="Polar residues" evidence="1">
    <location>
        <begin position="493"/>
        <end position="508"/>
    </location>
</feature>
<name>A0AA85JGW1_TRIRE</name>
<keyword evidence="2" id="KW-0732">Signal</keyword>
<evidence type="ECO:0000256" key="2">
    <source>
        <dbReference type="SAM" id="SignalP"/>
    </source>
</evidence>
<reference evidence="3" key="1">
    <citation type="submission" date="2022-06" db="EMBL/GenBank/DDBJ databases">
        <authorList>
            <person name="Berger JAMES D."/>
            <person name="Berger JAMES D."/>
        </authorList>
    </citation>
    <scope>NUCLEOTIDE SEQUENCE [LARGE SCALE GENOMIC DNA]</scope>
</reference>
<feature type="compositionally biased region" description="Low complexity" evidence="1">
    <location>
        <begin position="293"/>
        <end position="402"/>
    </location>
</feature>
<dbReference type="AlphaFoldDB" id="A0AA85JGW1"/>
<sequence length="574" mass="60075">MLTLKILVFVITSFNFVNSMILQSRVPQLNQSVGNGQDNDDDKLDDILKYIVMKYGESAQIQYQAQTHTYGDNSKIHQVQIQNVISGSQSQPHKKDKDLGASESNSKMYDANIEKMQADSSELLQLNDSHNSHVFPPNNQSMLSFSIDSQTSSRTKKYPQWELPHSTANQSSKKLPTSIPTNTENDHLPLDKTQKKALPDKSASALQQYNQPQQSSSPDAGQSSSGFLPAGQSASPGSSTGQSSSGPQQYNQPQQSSSPDAGQSSSGFLPAGQSASPGSSTGQSSNGLQQYNQTQSAESSSGQSYSRPSPSSSTSRGQSSSGLQQYNQPQQSSSPDAGQSSSGFLPAGQSASPGSSTGQSSSGPQQYNQPQQSSSPDAGQSSSGFLPAGQSASPGSSTGQSSNGLQQYNQTQSAESSSGQSYSRPSPSSSTSRGQSSSGLQQYNQPQQSSSPDAGQSSSGFLPAGQSASPGSSTGQSSSGLQQYNQPQQSSSPDAGQNTVGFSHSGLSVTSTSGQKFSGISLHGQSHIISSTDGQILGSMTASSYPVHPGYTDNNFLSVQLYLVIQTLFCIVRA</sequence>
<feature type="compositionally biased region" description="Low complexity" evidence="1">
    <location>
        <begin position="410"/>
        <end position="492"/>
    </location>
</feature>
<feature type="chain" id="PRO_5041723399" evidence="2">
    <location>
        <begin position="20"/>
        <end position="574"/>
    </location>
</feature>